<proteinExistence type="inferred from homology"/>
<dbReference type="InterPro" id="IPR002068">
    <property type="entry name" value="A-crystallin/Hsp20_dom"/>
</dbReference>
<evidence type="ECO:0000256" key="3">
    <source>
        <dbReference type="RuleBase" id="RU003616"/>
    </source>
</evidence>
<feature type="compositionally biased region" description="Basic and acidic residues" evidence="4">
    <location>
        <begin position="278"/>
        <end position="298"/>
    </location>
</feature>
<keyword evidence="7" id="KW-1185">Reference proteome</keyword>
<feature type="compositionally biased region" description="Polar residues" evidence="4">
    <location>
        <begin position="96"/>
        <end position="124"/>
    </location>
</feature>
<organism evidence="6 7">
    <name type="scientific">Pyronema omphalodes (strain CBS 100304)</name>
    <name type="common">Pyronema confluens</name>
    <dbReference type="NCBI Taxonomy" id="1076935"/>
    <lineage>
        <taxon>Eukaryota</taxon>
        <taxon>Fungi</taxon>
        <taxon>Dikarya</taxon>
        <taxon>Ascomycota</taxon>
        <taxon>Pezizomycotina</taxon>
        <taxon>Pezizomycetes</taxon>
        <taxon>Pezizales</taxon>
        <taxon>Pyronemataceae</taxon>
        <taxon>Pyronema</taxon>
    </lineage>
</organism>
<dbReference type="InterPro" id="IPR008978">
    <property type="entry name" value="HSP20-like_chaperone"/>
</dbReference>
<dbReference type="SUPFAM" id="SSF49764">
    <property type="entry name" value="HSP20-like chaperones"/>
    <property type="match status" value="1"/>
</dbReference>
<dbReference type="Pfam" id="PF00011">
    <property type="entry name" value="HSP20"/>
    <property type="match status" value="1"/>
</dbReference>
<dbReference type="CDD" id="cd06464">
    <property type="entry name" value="ACD_sHsps-like"/>
    <property type="match status" value="2"/>
</dbReference>
<gene>
    <name evidence="6" type="ORF">PCON_10958</name>
</gene>
<feature type="region of interest" description="Disordered" evidence="4">
    <location>
        <begin position="69"/>
        <end position="127"/>
    </location>
</feature>
<feature type="compositionally biased region" description="Acidic residues" evidence="4">
    <location>
        <begin position="194"/>
        <end position="208"/>
    </location>
</feature>
<dbReference type="OrthoDB" id="1431247at2759"/>
<sequence length="358" mass="40155">MNFSSYPWSNNLPFCYYEPSPSPQYLSEIDDSFLPYILHGTLPHPVAHRTWEPMKQPRRQPSIAIIRAPAVEQPKNHPSATTESKTQPKRELRKPLSTQSTKTALPISASASGVTVQKPNISTPDTKKRAFTPQFDVYETDSAYQLIGSLPGLKDKKAINIDFSSGQEGDVVTISGRIERKSEQDVEVENKDDNEIELESTSEDTTENEDGKTPSDIPSETPYHSETLERSLQPYIEDTDDECDPVTPSSRASLRSRRSSTSSTRSTASSSSRSAGDLVRHSQPEKTEKTKPKEDKLEPQINHYPRTLVSERSFGAFSRNFKFSSPVIVEDVKAKLQDGLLEILVPKKRFTGRRIVIE</sequence>
<dbReference type="Proteomes" id="UP000018144">
    <property type="component" value="Unassembled WGS sequence"/>
</dbReference>
<dbReference type="PANTHER" id="PTHR11527">
    <property type="entry name" value="HEAT-SHOCK PROTEIN 20 FAMILY MEMBER"/>
    <property type="match status" value="1"/>
</dbReference>
<evidence type="ECO:0000259" key="5">
    <source>
        <dbReference type="PROSITE" id="PS01031"/>
    </source>
</evidence>
<feature type="compositionally biased region" description="Low complexity" evidence="4">
    <location>
        <begin position="249"/>
        <end position="275"/>
    </location>
</feature>
<keyword evidence="1 6" id="KW-0346">Stress response</keyword>
<feature type="domain" description="SHSP" evidence="5">
    <location>
        <begin position="126"/>
        <end position="358"/>
    </location>
</feature>
<evidence type="ECO:0000313" key="6">
    <source>
        <dbReference type="EMBL" id="CCX11364.1"/>
    </source>
</evidence>
<feature type="region of interest" description="Disordered" evidence="4">
    <location>
        <begin position="177"/>
        <end position="304"/>
    </location>
</feature>
<dbReference type="PROSITE" id="PS01031">
    <property type="entry name" value="SHSP"/>
    <property type="match status" value="1"/>
</dbReference>
<feature type="compositionally biased region" description="Basic and acidic residues" evidence="4">
    <location>
        <begin position="177"/>
        <end position="193"/>
    </location>
</feature>
<evidence type="ECO:0000256" key="4">
    <source>
        <dbReference type="SAM" id="MobiDB-lite"/>
    </source>
</evidence>
<accession>U4L4G0</accession>
<reference evidence="6 7" key="1">
    <citation type="journal article" date="2013" name="PLoS Genet.">
        <title>The genome and development-dependent transcriptomes of Pyronema confluens: a window into fungal evolution.</title>
        <authorList>
            <person name="Traeger S."/>
            <person name="Altegoer F."/>
            <person name="Freitag M."/>
            <person name="Gabaldon T."/>
            <person name="Kempken F."/>
            <person name="Kumar A."/>
            <person name="Marcet-Houben M."/>
            <person name="Poggeler S."/>
            <person name="Stajich J.E."/>
            <person name="Nowrousian M."/>
        </authorList>
    </citation>
    <scope>NUCLEOTIDE SEQUENCE [LARGE SCALE GENOMIC DNA]</scope>
    <source>
        <strain evidence="7">CBS 100304</strain>
        <tissue evidence="6">Vegetative mycelium</tissue>
    </source>
</reference>
<dbReference type="Gene3D" id="2.60.40.790">
    <property type="match status" value="1"/>
</dbReference>
<protein>
    <submittedName>
        <fullName evidence="6">Similar to 30 kDa heat shock protein acc. no. P40920</fullName>
    </submittedName>
</protein>
<dbReference type="InterPro" id="IPR031107">
    <property type="entry name" value="Small_HSP"/>
</dbReference>
<evidence type="ECO:0000313" key="7">
    <source>
        <dbReference type="Proteomes" id="UP000018144"/>
    </source>
</evidence>
<dbReference type="EMBL" id="HF935612">
    <property type="protein sequence ID" value="CCX11364.1"/>
    <property type="molecule type" value="Genomic_DNA"/>
</dbReference>
<evidence type="ECO:0000256" key="2">
    <source>
        <dbReference type="PROSITE-ProRule" id="PRU00285"/>
    </source>
</evidence>
<comment type="similarity">
    <text evidence="2 3">Belongs to the small heat shock protein (HSP20) family.</text>
</comment>
<name>U4L4G0_PYROM</name>
<evidence type="ECO:0000256" key="1">
    <source>
        <dbReference type="ARBA" id="ARBA00023016"/>
    </source>
</evidence>
<dbReference type="AlphaFoldDB" id="U4L4G0"/>
<feature type="compositionally biased region" description="Polar residues" evidence="4">
    <location>
        <begin position="76"/>
        <end position="85"/>
    </location>
</feature>